<dbReference type="Gene3D" id="3.40.1620.10">
    <property type="entry name" value="YefM-like domain"/>
    <property type="match status" value="1"/>
</dbReference>
<evidence type="ECO:0000313" key="2">
    <source>
        <dbReference type="EMBL" id="OGD57115.1"/>
    </source>
</evidence>
<organism evidence="2 3">
    <name type="scientific">Candidatus Berkelbacteria bacterium RBG_13_40_8</name>
    <dbReference type="NCBI Taxonomy" id="1797467"/>
    <lineage>
        <taxon>Bacteria</taxon>
        <taxon>Candidatus Berkelbacteria</taxon>
    </lineage>
</organism>
<evidence type="ECO:0008006" key="4">
    <source>
        <dbReference type="Google" id="ProtNLM"/>
    </source>
</evidence>
<accession>A0A1F5DPR8</accession>
<comment type="caution">
    <text evidence="2">The sequence shown here is derived from an EMBL/GenBank/DDBJ whole genome shotgun (WGS) entry which is preliminary data.</text>
</comment>
<evidence type="ECO:0000256" key="1">
    <source>
        <dbReference type="ARBA" id="ARBA00009981"/>
    </source>
</evidence>
<dbReference type="Proteomes" id="UP000178764">
    <property type="component" value="Unassembled WGS sequence"/>
</dbReference>
<dbReference type="SUPFAM" id="SSF143120">
    <property type="entry name" value="YefM-like"/>
    <property type="match status" value="1"/>
</dbReference>
<dbReference type="NCBIfam" id="TIGR01552">
    <property type="entry name" value="phd_fam"/>
    <property type="match status" value="1"/>
</dbReference>
<dbReference type="EMBL" id="MEZT01000005">
    <property type="protein sequence ID" value="OGD57115.1"/>
    <property type="molecule type" value="Genomic_DNA"/>
</dbReference>
<dbReference type="AlphaFoldDB" id="A0A1F5DPR8"/>
<protein>
    <recommendedName>
        <fullName evidence="4">Antitoxin</fullName>
    </recommendedName>
</protein>
<proteinExistence type="inferred from homology"/>
<evidence type="ECO:0000313" key="3">
    <source>
        <dbReference type="Proteomes" id="UP000178764"/>
    </source>
</evidence>
<name>A0A1F5DPR8_9BACT</name>
<gene>
    <name evidence="2" type="ORF">A2V71_01625</name>
</gene>
<comment type="similarity">
    <text evidence="1">Belongs to the phD/YefM antitoxin family.</text>
</comment>
<sequence length="69" mass="8031">MLKTINVNVLQAKISKVLKDVQDGDTYEVMRYSEPLAVVLSYEDFLKLRGECKRCIEDLRKIARKAKKK</sequence>
<reference evidence="2 3" key="1">
    <citation type="journal article" date="2016" name="Nat. Commun.">
        <title>Thousands of microbial genomes shed light on interconnected biogeochemical processes in an aquifer system.</title>
        <authorList>
            <person name="Anantharaman K."/>
            <person name="Brown C.T."/>
            <person name="Hug L.A."/>
            <person name="Sharon I."/>
            <person name="Castelle C.J."/>
            <person name="Probst A.J."/>
            <person name="Thomas B.C."/>
            <person name="Singh A."/>
            <person name="Wilkins M.J."/>
            <person name="Karaoz U."/>
            <person name="Brodie E.L."/>
            <person name="Williams K.H."/>
            <person name="Hubbard S.S."/>
            <person name="Banfield J.F."/>
        </authorList>
    </citation>
    <scope>NUCLEOTIDE SEQUENCE [LARGE SCALE GENOMIC DNA]</scope>
</reference>
<dbReference type="InterPro" id="IPR036165">
    <property type="entry name" value="YefM-like_sf"/>
</dbReference>